<gene>
    <name evidence="1" type="ORF">SAMN05216588_114149</name>
</gene>
<reference evidence="1 2" key="1">
    <citation type="submission" date="2016-10" db="EMBL/GenBank/DDBJ databases">
        <authorList>
            <person name="de Groot N.N."/>
        </authorList>
    </citation>
    <scope>NUCLEOTIDE SEQUENCE [LARGE SCALE GENOMIC DNA]</scope>
    <source>
        <strain evidence="1 2">LMG 18387</strain>
    </source>
</reference>
<dbReference type="EMBL" id="FNDG01000014">
    <property type="protein sequence ID" value="SDI30787.1"/>
    <property type="molecule type" value="Genomic_DNA"/>
</dbReference>
<proteinExistence type="predicted"/>
<evidence type="ECO:0000313" key="2">
    <source>
        <dbReference type="Proteomes" id="UP000198606"/>
    </source>
</evidence>
<evidence type="ECO:0008006" key="3">
    <source>
        <dbReference type="Google" id="ProtNLM"/>
    </source>
</evidence>
<organism evidence="1 2">
    <name type="scientific">Phytopseudomonas flavescens</name>
    <dbReference type="NCBI Taxonomy" id="29435"/>
    <lineage>
        <taxon>Bacteria</taxon>
        <taxon>Pseudomonadati</taxon>
        <taxon>Pseudomonadota</taxon>
        <taxon>Gammaproteobacteria</taxon>
        <taxon>Pseudomonadales</taxon>
        <taxon>Pseudomonadaceae</taxon>
        <taxon>Phytopseudomonas</taxon>
    </lineage>
</organism>
<name>A0A1G8JIE2_9GAMM</name>
<dbReference type="RefSeq" id="WP_084306173.1">
    <property type="nucleotide sequence ID" value="NZ_FNDG01000014.1"/>
</dbReference>
<dbReference type="PROSITE" id="PS51257">
    <property type="entry name" value="PROKAR_LIPOPROTEIN"/>
    <property type="match status" value="1"/>
</dbReference>
<evidence type="ECO:0000313" key="1">
    <source>
        <dbReference type="EMBL" id="SDI30787.1"/>
    </source>
</evidence>
<dbReference type="AlphaFoldDB" id="A0A1G8JIE2"/>
<sequence>MVRISVVGLALSLLAGCGDPDFDCTRTKAYDAAVKIAEKRGEVAKSARFPGAADDGVRITLLEGCLYEVSSYLETQDASGASIRRPFYVKVLGVRADREWLLQAFVLD</sequence>
<protein>
    <recommendedName>
        <fullName evidence="3">Lipoprotein</fullName>
    </recommendedName>
</protein>
<accession>A0A1G8JIE2</accession>
<dbReference type="Proteomes" id="UP000198606">
    <property type="component" value="Unassembled WGS sequence"/>
</dbReference>